<sequence>MFMANAYLTHKEGGKIKGTVAMKRYEWFSVLYNQLPNSKPKILLAPPPTIYKRQRTPVRLTHALQKSEGWVTVSGVQKHRQR</sequence>
<organism evidence="1 2">
    <name type="scientific">Phytophthora megakarya</name>
    <dbReference type="NCBI Taxonomy" id="4795"/>
    <lineage>
        <taxon>Eukaryota</taxon>
        <taxon>Sar</taxon>
        <taxon>Stramenopiles</taxon>
        <taxon>Oomycota</taxon>
        <taxon>Peronosporomycetes</taxon>
        <taxon>Peronosporales</taxon>
        <taxon>Peronosporaceae</taxon>
        <taxon>Phytophthora</taxon>
    </lineage>
</organism>
<comment type="caution">
    <text evidence="1">The sequence shown here is derived from an EMBL/GenBank/DDBJ whole genome shotgun (WGS) entry which is preliminary data.</text>
</comment>
<protein>
    <submittedName>
        <fullName evidence="1">Uncharacterized protein</fullName>
    </submittedName>
</protein>
<evidence type="ECO:0000313" key="1">
    <source>
        <dbReference type="EMBL" id="OWZ19197.1"/>
    </source>
</evidence>
<reference evidence="2" key="1">
    <citation type="submission" date="2017-03" db="EMBL/GenBank/DDBJ databases">
        <title>Phytopthora megakarya and P. palmivora, two closely related causual agents of cacao black pod achieved similar genome size and gene model numbers by different mechanisms.</title>
        <authorList>
            <person name="Ali S."/>
            <person name="Shao J."/>
            <person name="Larry D.J."/>
            <person name="Kronmiller B."/>
            <person name="Shen D."/>
            <person name="Strem M.D."/>
            <person name="Melnick R.L."/>
            <person name="Guiltinan M.J."/>
            <person name="Tyler B.M."/>
            <person name="Meinhardt L.W."/>
            <person name="Bailey B.A."/>
        </authorList>
    </citation>
    <scope>NUCLEOTIDE SEQUENCE [LARGE SCALE GENOMIC DNA]</scope>
    <source>
        <strain evidence="2">zdho120</strain>
    </source>
</reference>
<accession>A0A225WQB7</accession>
<dbReference type="EMBL" id="NBNE01000474">
    <property type="protein sequence ID" value="OWZ19197.1"/>
    <property type="molecule type" value="Genomic_DNA"/>
</dbReference>
<keyword evidence="2" id="KW-1185">Reference proteome</keyword>
<dbReference type="Proteomes" id="UP000198211">
    <property type="component" value="Unassembled WGS sequence"/>
</dbReference>
<gene>
    <name evidence="1" type="ORF">PHMEG_0006584</name>
</gene>
<proteinExistence type="predicted"/>
<evidence type="ECO:0000313" key="2">
    <source>
        <dbReference type="Proteomes" id="UP000198211"/>
    </source>
</evidence>
<name>A0A225WQB7_9STRA</name>
<dbReference type="AlphaFoldDB" id="A0A225WQB7"/>
<dbReference type="STRING" id="4795.A0A225WQB7"/>